<keyword evidence="1" id="KW-0175">Coiled coil</keyword>
<dbReference type="EMBL" id="CP048852">
    <property type="protein sequence ID" value="QIW79982.1"/>
    <property type="molecule type" value="Genomic_DNA"/>
</dbReference>
<evidence type="ECO:0000313" key="3">
    <source>
        <dbReference type="Proteomes" id="UP000501914"/>
    </source>
</evidence>
<feature type="coiled-coil region" evidence="1">
    <location>
        <begin position="330"/>
        <end position="408"/>
    </location>
</feature>
<proteinExistence type="predicted"/>
<dbReference type="RefSeq" id="WP_167872448.1">
    <property type="nucleotide sequence ID" value="NZ_CP048852.1"/>
</dbReference>
<sequence>MTKKQKKKLCQLQLNEIKTSDDPTKLSCSFVIFDFDVSHNNAVISKDVALEAASTIINKPIVAKYYEVDELNTSTDALGTHEAYLDTDKHGELEVKRDTAPIGVFTSEGYITEIETPEGKKEVLAADAILWSSRFKDACELLLEWYGRGININTSCEILYSNYTMQDGIEHLQSPIYFEGHAILNSEKRGEHDIVLPAYDSSKLLSFNEIQQFERLVAQAATRQNNEEGEKMNKFRKVFELSHSDVRTLLYNQLDPTLDKESASYIADVYDTYFIVNVYSWSDDNSYDKYFKFNYTRAGDTVSIDFDSKTEVFMTRNWEEVVPEPIQTQLNQKDEQIKDLTKQVNQINKNKADIELQFNTASEKLVQLNSEVEQLKPYKEKHEKTLLEQKLNEKNEFYKAKFEALNAEDKFSTEEVQNLIHASIKQGGEGEKAVLQLNTMLVDLVSVPTETNTTIREFSSKRENLIPNDDSFESRFSQ</sequence>
<keyword evidence="3" id="KW-1185">Reference proteome</keyword>
<dbReference type="AlphaFoldDB" id="A0A6H0WHF9"/>
<evidence type="ECO:0000256" key="1">
    <source>
        <dbReference type="SAM" id="Coils"/>
    </source>
</evidence>
<dbReference type="KEGG" id="bteq:G4P54_09275"/>
<reference evidence="2 3" key="1">
    <citation type="submission" date="2020-02" db="EMBL/GenBank/DDBJ databases">
        <title>Genome sequencing, annotation and comparative genomic analysis of Bacillus tequilensis EA-CB0015, an effective biological control agent against Pseudocercospora fijiensis in banana plants.</title>
        <authorList>
            <person name="Cuellar-Gaviria T.Z."/>
            <person name="Ju K.-S."/>
            <person name="Villegas-Escobar V."/>
        </authorList>
    </citation>
    <scope>NUCLEOTIDE SEQUENCE [LARGE SCALE GENOMIC DNA]</scope>
    <source>
        <strain evidence="2 3">EA-CB0015</strain>
    </source>
</reference>
<protein>
    <submittedName>
        <fullName evidence="2">Uncharacterized protein</fullName>
    </submittedName>
</protein>
<evidence type="ECO:0000313" key="2">
    <source>
        <dbReference type="EMBL" id="QIW79982.1"/>
    </source>
</evidence>
<name>A0A6H0WHF9_9BACI</name>
<accession>A0A6H0WHF9</accession>
<organism evidence="2 3">
    <name type="scientific">Bacillus tequilensis</name>
    <dbReference type="NCBI Taxonomy" id="227866"/>
    <lineage>
        <taxon>Bacteria</taxon>
        <taxon>Bacillati</taxon>
        <taxon>Bacillota</taxon>
        <taxon>Bacilli</taxon>
        <taxon>Bacillales</taxon>
        <taxon>Bacillaceae</taxon>
        <taxon>Bacillus</taxon>
    </lineage>
</organism>
<dbReference type="Proteomes" id="UP000501914">
    <property type="component" value="Chromosome"/>
</dbReference>
<gene>
    <name evidence="2" type="ORF">G4P54_09275</name>
</gene>